<protein>
    <submittedName>
        <fullName evidence="1">Uncharacterized protein</fullName>
    </submittedName>
</protein>
<dbReference type="EMBL" id="CP104213">
    <property type="protein sequence ID" value="UWX62800.1"/>
    <property type="molecule type" value="Genomic_DNA"/>
</dbReference>
<dbReference type="RefSeq" id="WP_260559095.1">
    <property type="nucleotide sequence ID" value="NZ_BAABEC010000059.1"/>
</dbReference>
<evidence type="ECO:0000313" key="2">
    <source>
        <dbReference type="Proteomes" id="UP001060261"/>
    </source>
</evidence>
<proteinExistence type="predicted"/>
<reference evidence="1" key="1">
    <citation type="submission" date="2022-09" db="EMBL/GenBank/DDBJ databases">
        <title>genome sequence of Deinococcus rubellus.</title>
        <authorList>
            <person name="Srinivasan S."/>
        </authorList>
    </citation>
    <scope>NUCLEOTIDE SEQUENCE</scope>
    <source>
        <strain evidence="1">Ant6</strain>
    </source>
</reference>
<organism evidence="1 2">
    <name type="scientific">Deinococcus rubellus</name>
    <dbReference type="NCBI Taxonomy" id="1889240"/>
    <lineage>
        <taxon>Bacteria</taxon>
        <taxon>Thermotogati</taxon>
        <taxon>Deinococcota</taxon>
        <taxon>Deinococci</taxon>
        <taxon>Deinococcales</taxon>
        <taxon>Deinococcaceae</taxon>
        <taxon>Deinococcus</taxon>
    </lineage>
</organism>
<keyword evidence="2" id="KW-1185">Reference proteome</keyword>
<accession>A0ABY5YD85</accession>
<name>A0ABY5YD85_9DEIO</name>
<sequence>MNELLNLITGMVGDKLSVATVLKLAPVLAPVVIDLADGDAHLSAENRLKVQEEIEKLREMGEL</sequence>
<dbReference type="Proteomes" id="UP001060261">
    <property type="component" value="Chromosome"/>
</dbReference>
<evidence type="ECO:0000313" key="1">
    <source>
        <dbReference type="EMBL" id="UWX62800.1"/>
    </source>
</evidence>
<gene>
    <name evidence="1" type="ORF">N0D28_08435</name>
</gene>